<keyword evidence="8" id="KW-1185">Reference proteome</keyword>
<evidence type="ECO:0000313" key="10">
    <source>
        <dbReference type="RefSeq" id="XP_025029610.1"/>
    </source>
</evidence>
<dbReference type="RefSeq" id="XP_025029609.1">
    <property type="nucleotide sequence ID" value="XM_025173841.1"/>
</dbReference>
<dbReference type="InterPro" id="IPR038269">
    <property type="entry name" value="SCAN_sf"/>
</dbReference>
<dbReference type="PROSITE" id="PS50157">
    <property type="entry name" value="ZINC_FINGER_C2H2_2"/>
    <property type="match status" value="2"/>
</dbReference>
<evidence type="ECO:0000313" key="8">
    <source>
        <dbReference type="Proteomes" id="UP000695026"/>
    </source>
</evidence>
<dbReference type="FunFam" id="1.10.4020.10:FF:000001">
    <property type="entry name" value="zinc finger protein 263 isoform X1"/>
    <property type="match status" value="1"/>
</dbReference>
<feature type="domain" description="SCAN box" evidence="7">
    <location>
        <begin position="151"/>
        <end position="229"/>
    </location>
</feature>
<dbReference type="OrthoDB" id="9048359at2759"/>
<protein>
    <submittedName>
        <fullName evidence="9 10">Zinc finger and SCAN domain-containing protein 23-like isoform X1</fullName>
    </submittedName>
</protein>
<evidence type="ECO:0000256" key="1">
    <source>
        <dbReference type="ARBA" id="ARBA00022723"/>
    </source>
</evidence>
<dbReference type="CDD" id="cd07936">
    <property type="entry name" value="SCAN"/>
    <property type="match status" value="1"/>
</dbReference>
<dbReference type="PANTHER" id="PTHR45935:SF15">
    <property type="entry name" value="SCAN BOX DOMAIN-CONTAINING PROTEIN"/>
    <property type="match status" value="1"/>
</dbReference>
<evidence type="ECO:0000256" key="3">
    <source>
        <dbReference type="ARBA" id="ARBA00022833"/>
    </source>
</evidence>
<evidence type="ECO:0000313" key="9">
    <source>
        <dbReference type="RefSeq" id="XP_025029609.1"/>
    </source>
</evidence>
<sequence length="446" mass="50519">MSTKQKAEVDAGLYIEPVEEEVLKNGSSTLCPAPLGTIRECASWAMPGQMRSEAEDGLAHTWEVQWQENWENEELPKTMRWEVTKSSLVPSKTTADFSRRPHGEEADEPWLGLEEGVPKAFPNQESSEMGDKGIATSEILRKDVADTEIRRQRFRLFCYQEAKGPRDAYNQLQELCHQWLTPENCTKEQILELLVLEQFLAVLPLALQSWVKEGSPKSCYQAVALAEDFLMGQQKVEEGEEQMLRTSTDMAMSFGRTEHACSEVYREIKQENCKLAGSLIPGSDELVDALNVRRSEFEVSLGDPSEPEKQVKIPEENWKRKSVVSSWGEHPEIATLQPQAIKVSQQHRSLKLATKKYPSIPSGPKLHICTECGQTFTRKTNLFRHHKLHTGEKAHLCMVCGRSFTRRENLVRHMRVHTAGHGWLVQNEGEPTQATLKGTKVAKLKS</sequence>
<dbReference type="KEGG" id="pbi:107326416"/>
<dbReference type="OMA" id="NEVCGEE"/>
<evidence type="ECO:0000259" key="6">
    <source>
        <dbReference type="PROSITE" id="PS50157"/>
    </source>
</evidence>
<keyword evidence="2 5" id="KW-0863">Zinc-finger</keyword>
<feature type="domain" description="C2H2-type" evidence="6">
    <location>
        <begin position="367"/>
        <end position="394"/>
    </location>
</feature>
<proteinExistence type="predicted"/>
<organism evidence="8 10">
    <name type="scientific">Python bivittatus</name>
    <name type="common">Burmese python</name>
    <name type="synonym">Python molurus bivittatus</name>
    <dbReference type="NCBI Taxonomy" id="176946"/>
    <lineage>
        <taxon>Eukaryota</taxon>
        <taxon>Metazoa</taxon>
        <taxon>Chordata</taxon>
        <taxon>Craniata</taxon>
        <taxon>Vertebrata</taxon>
        <taxon>Euteleostomi</taxon>
        <taxon>Lepidosauria</taxon>
        <taxon>Squamata</taxon>
        <taxon>Bifurcata</taxon>
        <taxon>Unidentata</taxon>
        <taxon>Episquamata</taxon>
        <taxon>Toxicofera</taxon>
        <taxon>Serpentes</taxon>
        <taxon>Henophidia</taxon>
        <taxon>Pythonidae</taxon>
        <taxon>Python</taxon>
    </lineage>
</organism>
<dbReference type="RefSeq" id="XP_025029610.1">
    <property type="nucleotide sequence ID" value="XM_025173842.1"/>
</dbReference>
<dbReference type="PROSITE" id="PS00028">
    <property type="entry name" value="ZINC_FINGER_C2H2_1"/>
    <property type="match status" value="2"/>
</dbReference>
<evidence type="ECO:0000256" key="2">
    <source>
        <dbReference type="ARBA" id="ARBA00022771"/>
    </source>
</evidence>
<name>A0A9F5IWX5_PYTBI</name>
<dbReference type="InterPro" id="IPR013087">
    <property type="entry name" value="Znf_C2H2_type"/>
</dbReference>
<dbReference type="SUPFAM" id="SSF47353">
    <property type="entry name" value="Retrovirus capsid dimerization domain-like"/>
    <property type="match status" value="1"/>
</dbReference>
<keyword evidence="4" id="KW-0539">Nucleus</keyword>
<reference evidence="9 10" key="1">
    <citation type="submission" date="2025-04" db="UniProtKB">
        <authorList>
            <consortium name="RefSeq"/>
        </authorList>
    </citation>
    <scope>IDENTIFICATION</scope>
    <source>
        <tissue evidence="9 10">Liver</tissue>
    </source>
</reference>
<dbReference type="AlphaFoldDB" id="A0A9F5IWX5"/>
<feature type="domain" description="C2H2-type" evidence="6">
    <location>
        <begin position="395"/>
        <end position="422"/>
    </location>
</feature>
<dbReference type="InterPro" id="IPR003309">
    <property type="entry name" value="SCAN_dom"/>
</dbReference>
<keyword evidence="1" id="KW-0479">Metal-binding</keyword>
<evidence type="ECO:0000256" key="5">
    <source>
        <dbReference type="PROSITE-ProRule" id="PRU00042"/>
    </source>
</evidence>
<dbReference type="SMART" id="SM00431">
    <property type="entry name" value="SCAN"/>
    <property type="match status" value="1"/>
</dbReference>
<keyword evidence="3" id="KW-0862">Zinc</keyword>
<dbReference type="Gene3D" id="3.30.160.60">
    <property type="entry name" value="Classic Zinc Finger"/>
    <property type="match status" value="2"/>
</dbReference>
<evidence type="ECO:0000256" key="4">
    <source>
        <dbReference type="ARBA" id="ARBA00023242"/>
    </source>
</evidence>
<dbReference type="InterPro" id="IPR050916">
    <property type="entry name" value="SCAN-C2H2_zinc_finger"/>
</dbReference>
<accession>A0A9F5IWX5</accession>
<dbReference type="PROSITE" id="PS50804">
    <property type="entry name" value="SCAN_BOX"/>
    <property type="match status" value="1"/>
</dbReference>
<dbReference type="Proteomes" id="UP000695026">
    <property type="component" value="Unplaced"/>
</dbReference>
<dbReference type="InterPro" id="IPR036236">
    <property type="entry name" value="Znf_C2H2_sf"/>
</dbReference>
<dbReference type="GO" id="GO:0008270">
    <property type="term" value="F:zinc ion binding"/>
    <property type="evidence" value="ECO:0007669"/>
    <property type="project" value="UniProtKB-KW"/>
</dbReference>
<dbReference type="PANTHER" id="PTHR45935">
    <property type="entry name" value="PROTEIN ZBED8-RELATED"/>
    <property type="match status" value="1"/>
</dbReference>
<dbReference type="Gene3D" id="1.10.4020.10">
    <property type="entry name" value="DNA breaking-rejoining enzymes"/>
    <property type="match status" value="1"/>
</dbReference>
<gene>
    <name evidence="9 10" type="primary">LOC107326416</name>
</gene>
<evidence type="ECO:0000259" key="7">
    <source>
        <dbReference type="PROSITE" id="PS50804"/>
    </source>
</evidence>
<dbReference type="SUPFAM" id="SSF57667">
    <property type="entry name" value="beta-beta-alpha zinc fingers"/>
    <property type="match status" value="1"/>
</dbReference>
<dbReference type="FunFam" id="3.30.160.60:FF:000446">
    <property type="entry name" value="Zinc finger protein"/>
    <property type="match status" value="2"/>
</dbReference>
<dbReference type="Pfam" id="PF00096">
    <property type="entry name" value="zf-C2H2"/>
    <property type="match status" value="2"/>
</dbReference>
<dbReference type="GeneID" id="107326416"/>
<dbReference type="SMART" id="SM00355">
    <property type="entry name" value="ZnF_C2H2"/>
    <property type="match status" value="2"/>
</dbReference>
<dbReference type="Pfam" id="PF02023">
    <property type="entry name" value="SCAN"/>
    <property type="match status" value="1"/>
</dbReference>